<protein>
    <submittedName>
        <fullName evidence="2">DUF4329 domain-containing protein</fullName>
    </submittedName>
</protein>
<accession>A0A7S9LU51</accession>
<dbReference type="RefSeq" id="WP_196104518.1">
    <property type="nucleotide sequence ID" value="NZ_CP064942.1"/>
</dbReference>
<name>A0A7S9LU51_9RHOB</name>
<dbReference type="Pfam" id="PF14220">
    <property type="entry name" value="DUF4329"/>
    <property type="match status" value="1"/>
</dbReference>
<dbReference type="KEGG" id="poz:I0K15_06150"/>
<dbReference type="Proteomes" id="UP000594800">
    <property type="component" value="Chromosome"/>
</dbReference>
<dbReference type="InterPro" id="IPR025479">
    <property type="entry name" value="DUF4329"/>
</dbReference>
<evidence type="ECO:0000313" key="3">
    <source>
        <dbReference type="Proteomes" id="UP000594800"/>
    </source>
</evidence>
<dbReference type="AlphaFoldDB" id="A0A7S9LU51"/>
<dbReference type="EMBL" id="CP064942">
    <property type="protein sequence ID" value="QPH55319.1"/>
    <property type="molecule type" value="Genomic_DNA"/>
</dbReference>
<evidence type="ECO:0000313" key="2">
    <source>
        <dbReference type="EMBL" id="QPH55319.1"/>
    </source>
</evidence>
<feature type="domain" description="DUF4329" evidence="1">
    <location>
        <begin position="25"/>
        <end position="139"/>
    </location>
</feature>
<proteinExistence type="predicted"/>
<evidence type="ECO:0000259" key="1">
    <source>
        <dbReference type="Pfam" id="PF14220"/>
    </source>
</evidence>
<organism evidence="2 3">
    <name type="scientific">Pontivivens ytuae</name>
    <dbReference type="NCBI Taxonomy" id="2789856"/>
    <lineage>
        <taxon>Bacteria</taxon>
        <taxon>Pseudomonadati</taxon>
        <taxon>Pseudomonadota</taxon>
        <taxon>Alphaproteobacteria</taxon>
        <taxon>Rhodobacterales</taxon>
        <taxon>Paracoccaceae</taxon>
        <taxon>Pontivivens</taxon>
    </lineage>
</organism>
<reference evidence="2 3" key="1">
    <citation type="submission" date="2020-11" db="EMBL/GenBank/DDBJ databases">
        <title>Description of Pontivivens ytuae sp. nov. isolated from deep sea sediment of Mariana Trench.</title>
        <authorList>
            <person name="Wang Z."/>
            <person name="Sun Q.-L."/>
            <person name="Xu X.-D."/>
            <person name="Tang Y.-Z."/>
            <person name="Zhang J."/>
        </authorList>
    </citation>
    <scope>NUCLEOTIDE SEQUENCE [LARGE SCALE GENOMIC DNA]</scope>
    <source>
        <strain evidence="2 3">MT2928</strain>
    </source>
</reference>
<keyword evidence="3" id="KW-1185">Reference proteome</keyword>
<sequence>MRGAAVLLLALGACAPGTETLETDALARAVLAGLQTKSFEEDVEFCGYIARQSSGELRASPARRGTFDTCTYSEPGKDEELLASFHTHGSFTLEYDAEVPSIDDMLGDIGDGTIGYVSTPGGRLWRIDPDTEVATLLCGLDCLPSDPEFEPGIWGPVRSRYDLPALEARFEEG</sequence>
<gene>
    <name evidence="2" type="ORF">I0K15_06150</name>
</gene>